<gene>
    <name evidence="1" type="ORF">X975_20863</name>
</gene>
<dbReference type="EMBL" id="KK113061">
    <property type="protein sequence ID" value="KFM59220.1"/>
    <property type="molecule type" value="Genomic_DNA"/>
</dbReference>
<accession>A0A087T281</accession>
<reference evidence="1 2" key="1">
    <citation type="submission" date="2013-11" db="EMBL/GenBank/DDBJ databases">
        <title>Genome sequencing of Stegodyphus mimosarum.</title>
        <authorList>
            <person name="Bechsgaard J."/>
        </authorList>
    </citation>
    <scope>NUCLEOTIDE SEQUENCE [LARGE SCALE GENOMIC DNA]</scope>
</reference>
<dbReference type="Proteomes" id="UP000054359">
    <property type="component" value="Unassembled WGS sequence"/>
</dbReference>
<sequence>MDNSSLEHEDFSIHHCLTRLLGWSIISLFKETSAGKQNSNKEFHRSTLVSNLKVLSV</sequence>
<evidence type="ECO:0000313" key="1">
    <source>
        <dbReference type="EMBL" id="KFM59220.1"/>
    </source>
</evidence>
<protein>
    <submittedName>
        <fullName evidence="1">Uncharacterized protein</fullName>
    </submittedName>
</protein>
<evidence type="ECO:0000313" key="2">
    <source>
        <dbReference type="Proteomes" id="UP000054359"/>
    </source>
</evidence>
<organism evidence="1 2">
    <name type="scientific">Stegodyphus mimosarum</name>
    <name type="common">African social velvet spider</name>
    <dbReference type="NCBI Taxonomy" id="407821"/>
    <lineage>
        <taxon>Eukaryota</taxon>
        <taxon>Metazoa</taxon>
        <taxon>Ecdysozoa</taxon>
        <taxon>Arthropoda</taxon>
        <taxon>Chelicerata</taxon>
        <taxon>Arachnida</taxon>
        <taxon>Araneae</taxon>
        <taxon>Araneomorphae</taxon>
        <taxon>Entelegynae</taxon>
        <taxon>Eresoidea</taxon>
        <taxon>Eresidae</taxon>
        <taxon>Stegodyphus</taxon>
    </lineage>
</organism>
<proteinExistence type="predicted"/>
<keyword evidence="2" id="KW-1185">Reference proteome</keyword>
<name>A0A087T281_STEMI</name>
<feature type="non-terminal residue" evidence="1">
    <location>
        <position position="57"/>
    </location>
</feature>
<dbReference type="AlphaFoldDB" id="A0A087T281"/>